<protein>
    <recommendedName>
        <fullName evidence="3">EB domain-containing protein</fullName>
    </recommendedName>
</protein>
<accession>A0A4U5NCZ5</accession>
<gene>
    <name evidence="1" type="ORF">L596_014815</name>
</gene>
<evidence type="ECO:0008006" key="3">
    <source>
        <dbReference type="Google" id="ProtNLM"/>
    </source>
</evidence>
<dbReference type="Proteomes" id="UP000298663">
    <property type="component" value="Unassembled WGS sequence"/>
</dbReference>
<organism evidence="1 2">
    <name type="scientific">Steinernema carpocapsae</name>
    <name type="common">Entomopathogenic nematode</name>
    <dbReference type="NCBI Taxonomy" id="34508"/>
    <lineage>
        <taxon>Eukaryota</taxon>
        <taxon>Metazoa</taxon>
        <taxon>Ecdysozoa</taxon>
        <taxon>Nematoda</taxon>
        <taxon>Chromadorea</taxon>
        <taxon>Rhabditida</taxon>
        <taxon>Tylenchina</taxon>
        <taxon>Panagrolaimomorpha</taxon>
        <taxon>Strongyloidoidea</taxon>
        <taxon>Steinernematidae</taxon>
        <taxon>Steinernema</taxon>
    </lineage>
</organism>
<evidence type="ECO:0000313" key="1">
    <source>
        <dbReference type="EMBL" id="TKR80807.1"/>
    </source>
</evidence>
<reference evidence="1 2" key="2">
    <citation type="journal article" date="2019" name="G3 (Bethesda)">
        <title>Hybrid Assembly of the Genome of the Entomopathogenic Nematode Steinernema carpocapsae Identifies the X-Chromosome.</title>
        <authorList>
            <person name="Serra L."/>
            <person name="Macchietto M."/>
            <person name="Macias-Munoz A."/>
            <person name="McGill C.J."/>
            <person name="Rodriguez I.M."/>
            <person name="Rodriguez B."/>
            <person name="Murad R."/>
            <person name="Mortazavi A."/>
        </authorList>
    </citation>
    <scope>NUCLEOTIDE SEQUENCE [LARGE SCALE GENOMIC DNA]</scope>
    <source>
        <strain evidence="1 2">ALL</strain>
    </source>
</reference>
<keyword evidence="2" id="KW-1185">Reference proteome</keyword>
<dbReference type="EMBL" id="AZBU02000004">
    <property type="protein sequence ID" value="TKR80807.1"/>
    <property type="molecule type" value="Genomic_DNA"/>
</dbReference>
<comment type="caution">
    <text evidence="1">The sequence shown here is derived from an EMBL/GenBank/DDBJ whole genome shotgun (WGS) entry which is preliminary data.</text>
</comment>
<dbReference type="OrthoDB" id="5950222at2759"/>
<proteinExistence type="predicted"/>
<evidence type="ECO:0000313" key="2">
    <source>
        <dbReference type="Proteomes" id="UP000298663"/>
    </source>
</evidence>
<name>A0A4U5NCZ5_STECR</name>
<sequence>MDSVGERSNGTIGGFCLDTVVVEDQCTEVPNAYCDSVTITCQCKPGFSLANFESDDDAGRCEKMIDSKFSNGTPTATVNDPQEEVSSLLWEGSGQDDALLPQVDQPVDLLLL</sequence>
<dbReference type="AlphaFoldDB" id="A0A4U5NCZ5"/>
<reference evidence="1 2" key="1">
    <citation type="journal article" date="2015" name="Genome Biol.">
        <title>Comparative genomics of Steinernema reveals deeply conserved gene regulatory networks.</title>
        <authorList>
            <person name="Dillman A.R."/>
            <person name="Macchietto M."/>
            <person name="Porter C.F."/>
            <person name="Rogers A."/>
            <person name="Williams B."/>
            <person name="Antoshechkin I."/>
            <person name="Lee M.M."/>
            <person name="Goodwin Z."/>
            <person name="Lu X."/>
            <person name="Lewis E.E."/>
            <person name="Goodrich-Blair H."/>
            <person name="Stock S.P."/>
            <person name="Adams B.J."/>
            <person name="Sternberg P.W."/>
            <person name="Mortazavi A."/>
        </authorList>
    </citation>
    <scope>NUCLEOTIDE SEQUENCE [LARGE SCALE GENOMIC DNA]</scope>
    <source>
        <strain evidence="1 2">ALL</strain>
    </source>
</reference>